<proteinExistence type="predicted"/>
<dbReference type="PIRSF" id="PIRSF028162">
    <property type="entry name" value="BcbE_prd"/>
    <property type="match status" value="1"/>
</dbReference>
<reference evidence="1 2" key="1">
    <citation type="submission" date="2018-12" db="EMBL/GenBank/DDBJ databases">
        <title>The whole draft genome of Aquabacterium sp. SJQ9.</title>
        <authorList>
            <person name="Sun L."/>
            <person name="Gao X."/>
            <person name="Chen W."/>
            <person name="Huang K."/>
        </authorList>
    </citation>
    <scope>NUCLEOTIDE SEQUENCE [LARGE SCALE GENOMIC DNA]</scope>
    <source>
        <strain evidence="1 2">SJQ9</strain>
    </source>
</reference>
<dbReference type="SUPFAM" id="SSF53448">
    <property type="entry name" value="Nucleotide-diphospho-sugar transferases"/>
    <property type="match status" value="1"/>
</dbReference>
<dbReference type="OrthoDB" id="9788272at2"/>
<evidence type="ECO:0000313" key="2">
    <source>
        <dbReference type="Proteomes" id="UP000269265"/>
    </source>
</evidence>
<name>A0A3R8TC79_9BURK</name>
<organism evidence="1 2">
    <name type="scientific">Aquabacterium soli</name>
    <dbReference type="NCBI Taxonomy" id="2493092"/>
    <lineage>
        <taxon>Bacteria</taxon>
        <taxon>Pseudomonadati</taxon>
        <taxon>Pseudomonadota</taxon>
        <taxon>Betaproteobacteria</taxon>
        <taxon>Burkholderiales</taxon>
        <taxon>Aquabacterium</taxon>
    </lineage>
</organism>
<dbReference type="CDD" id="cd04183">
    <property type="entry name" value="GT2_BcE_like"/>
    <property type="match status" value="1"/>
</dbReference>
<comment type="caution">
    <text evidence="1">The sequence shown here is derived from an EMBL/GenBank/DDBJ whole genome shotgun (WGS) entry which is preliminary data.</text>
</comment>
<protein>
    <recommendedName>
        <fullName evidence="3">Nucleotidyl transferase domain-containing protein</fullName>
    </recommendedName>
</protein>
<evidence type="ECO:0000313" key="1">
    <source>
        <dbReference type="EMBL" id="RRS04479.1"/>
    </source>
</evidence>
<dbReference type="EMBL" id="RSED01000007">
    <property type="protein sequence ID" value="RRS04479.1"/>
    <property type="molecule type" value="Genomic_DNA"/>
</dbReference>
<dbReference type="AlphaFoldDB" id="A0A3R8TC79"/>
<accession>A0A3R8TC79</accession>
<sequence>MNVLILGAGATVSGQGGDAFPAFMAEVKGLPLIQRLVESCTALSPAWIGIACQASDIDTYRIGALPKLLHPNAEFVTTKGNTQGAVCTALLAAQYIDHDDELLILGVNEYVDVDFAATIQTFRQRELDGGVLTFNSIHPRYSYVKTNSEGLVSLAAEKRPISNTAAATFFWYRRGADFVEAAKDVIRKHDHVNGSYYIAPTINQMLLRQKRIGIERIDGSRYHPLKTSRQIENFETVQEMRR</sequence>
<dbReference type="Proteomes" id="UP000269265">
    <property type="component" value="Unassembled WGS sequence"/>
</dbReference>
<keyword evidence="2" id="KW-1185">Reference proteome</keyword>
<dbReference type="InterPro" id="IPR029044">
    <property type="entry name" value="Nucleotide-diphossugar_trans"/>
</dbReference>
<dbReference type="InterPro" id="IPR016873">
    <property type="entry name" value="Caps_polysacc_synth_BcbE_prd"/>
</dbReference>
<evidence type="ECO:0008006" key="3">
    <source>
        <dbReference type="Google" id="ProtNLM"/>
    </source>
</evidence>
<dbReference type="Gene3D" id="3.90.550.10">
    <property type="entry name" value="Spore Coat Polysaccharide Biosynthesis Protein SpsA, Chain A"/>
    <property type="match status" value="1"/>
</dbReference>
<gene>
    <name evidence="1" type="ORF">EIP75_10760</name>
</gene>